<protein>
    <submittedName>
        <fullName evidence="1">Uncharacterized protein</fullName>
    </submittedName>
</protein>
<evidence type="ECO:0000313" key="1">
    <source>
        <dbReference type="EMBL" id="MDR9899003.1"/>
    </source>
</evidence>
<evidence type="ECO:0000313" key="2">
    <source>
        <dbReference type="Proteomes" id="UP000667802"/>
    </source>
</evidence>
<dbReference type="RefSeq" id="WP_310834261.1">
    <property type="nucleotide sequence ID" value="NZ_JAALHA020000021.1"/>
</dbReference>
<sequence>MNKSDLKRLRKTTIEIIPGEDSELIDRETCRKLLGIGTSLTITKYYKALGLARIRFITWEQFKEVLKLQLFLSCRHGYNSKEMFLALRETNSLSIVFETYRINPDKRFEEIKNDYYNQRKA</sequence>
<keyword evidence="2" id="KW-1185">Reference proteome</keyword>
<dbReference type="Proteomes" id="UP000667802">
    <property type="component" value="Unassembled WGS sequence"/>
</dbReference>
<dbReference type="AlphaFoldDB" id="A0AAP5ICH7"/>
<reference evidence="2" key="1">
    <citation type="journal article" date="2021" name="Science">
        <title>Hunting the eagle killer: A cyanobacterial neurotoxin causes vacuolar myelinopathy.</title>
        <authorList>
            <person name="Breinlinger S."/>
            <person name="Phillips T.J."/>
            <person name="Haram B.N."/>
            <person name="Mares J."/>
            <person name="Martinez Yerena J.A."/>
            <person name="Hrouzek P."/>
            <person name="Sobotka R."/>
            <person name="Henderson W.M."/>
            <person name="Schmieder P."/>
            <person name="Williams S.M."/>
            <person name="Lauderdale J.D."/>
            <person name="Wilde H.D."/>
            <person name="Gerrin W."/>
            <person name="Kust A."/>
            <person name="Washington J.W."/>
            <person name="Wagner C."/>
            <person name="Geier B."/>
            <person name="Liebeke M."/>
            <person name="Enke H."/>
            <person name="Niedermeyer T.H.J."/>
            <person name="Wilde S.B."/>
        </authorList>
    </citation>
    <scope>NUCLEOTIDE SEQUENCE [LARGE SCALE GENOMIC DNA]</scope>
    <source>
        <strain evidence="2">Thurmond2011</strain>
    </source>
</reference>
<dbReference type="EMBL" id="JAALHA020000021">
    <property type="protein sequence ID" value="MDR9899003.1"/>
    <property type="molecule type" value="Genomic_DNA"/>
</dbReference>
<gene>
    <name evidence="1" type="ORF">G7B40_031255</name>
</gene>
<name>A0AAP5ICH7_9CYAN</name>
<accession>A0AAP5ICH7</accession>
<comment type="caution">
    <text evidence="1">The sequence shown here is derived from an EMBL/GenBank/DDBJ whole genome shotgun (WGS) entry which is preliminary data.</text>
</comment>
<organism evidence="1 2">
    <name type="scientific">Aetokthonos hydrillicola Thurmond2011</name>
    <dbReference type="NCBI Taxonomy" id="2712845"/>
    <lineage>
        <taxon>Bacteria</taxon>
        <taxon>Bacillati</taxon>
        <taxon>Cyanobacteriota</taxon>
        <taxon>Cyanophyceae</taxon>
        <taxon>Nostocales</taxon>
        <taxon>Hapalosiphonaceae</taxon>
        <taxon>Aetokthonos</taxon>
    </lineage>
</organism>
<proteinExistence type="predicted"/>